<proteinExistence type="inferred from homology"/>
<dbReference type="InterPro" id="IPR005873">
    <property type="entry name" value="DENR_eukaryotes"/>
</dbReference>
<dbReference type="GO" id="GO:0005737">
    <property type="term" value="C:cytoplasm"/>
    <property type="evidence" value="ECO:0007669"/>
    <property type="project" value="UniProtKB-SubCell"/>
</dbReference>
<organism evidence="7 8">
    <name type="scientific">Trametes pubescens</name>
    <name type="common">White-rot fungus</name>
    <dbReference type="NCBI Taxonomy" id="154538"/>
    <lineage>
        <taxon>Eukaryota</taxon>
        <taxon>Fungi</taxon>
        <taxon>Dikarya</taxon>
        <taxon>Basidiomycota</taxon>
        <taxon>Agaricomycotina</taxon>
        <taxon>Agaricomycetes</taxon>
        <taxon>Polyporales</taxon>
        <taxon>Polyporaceae</taxon>
        <taxon>Trametes</taxon>
    </lineage>
</organism>
<reference evidence="7 8" key="1">
    <citation type="submission" date="2016-10" db="EMBL/GenBank/DDBJ databases">
        <title>Genome sequence of the basidiomycete white-rot fungus Trametes pubescens.</title>
        <authorList>
            <person name="Makela M.R."/>
            <person name="Granchi Z."/>
            <person name="Peng M."/>
            <person name="De Vries R.P."/>
            <person name="Grigoriev I."/>
            <person name="Riley R."/>
            <person name="Hilden K."/>
        </authorList>
    </citation>
    <scope>NUCLEOTIDE SEQUENCE [LARGE SCALE GENOMIC DNA]</scope>
    <source>
        <strain evidence="7 8">FBCC735</strain>
    </source>
</reference>
<dbReference type="GO" id="GO:0003729">
    <property type="term" value="F:mRNA binding"/>
    <property type="evidence" value="ECO:0007669"/>
    <property type="project" value="TreeGrafter"/>
</dbReference>
<protein>
    <recommendedName>
        <fullName evidence="3 4">Translation machinery-associated protein 22</fullName>
    </recommendedName>
</protein>
<dbReference type="GO" id="GO:0005840">
    <property type="term" value="C:ribosome"/>
    <property type="evidence" value="ECO:0007669"/>
    <property type="project" value="UniProtKB-KW"/>
</dbReference>
<name>A0A1M2VN94_TRAPU</name>
<dbReference type="InterPro" id="IPR036877">
    <property type="entry name" value="SUI1_dom_sf"/>
</dbReference>
<keyword evidence="4" id="KW-0963">Cytoplasm</keyword>
<keyword evidence="8" id="KW-1185">Reference proteome</keyword>
<dbReference type="SUPFAM" id="SSF55159">
    <property type="entry name" value="eIF1-like"/>
    <property type="match status" value="1"/>
</dbReference>
<dbReference type="GO" id="GO:0003743">
    <property type="term" value="F:translation initiation factor activity"/>
    <property type="evidence" value="ECO:0007669"/>
    <property type="project" value="InterPro"/>
</dbReference>
<dbReference type="PANTHER" id="PTHR12789:SF0">
    <property type="entry name" value="DENSITY-REGULATED PROTEIN"/>
    <property type="match status" value="1"/>
</dbReference>
<dbReference type="EMBL" id="MNAD01000987">
    <property type="protein sequence ID" value="OJT09012.1"/>
    <property type="molecule type" value="Genomic_DNA"/>
</dbReference>
<dbReference type="Pfam" id="PF01253">
    <property type="entry name" value="SUI1"/>
    <property type="match status" value="1"/>
</dbReference>
<feature type="region of interest" description="Disordered" evidence="5">
    <location>
        <begin position="1"/>
        <end position="36"/>
    </location>
</feature>
<evidence type="ECO:0000313" key="7">
    <source>
        <dbReference type="EMBL" id="OJT09012.1"/>
    </source>
</evidence>
<comment type="similarity">
    <text evidence="1 4">Belongs to the DENR family.</text>
</comment>
<dbReference type="OMA" id="EVFEIDM"/>
<dbReference type="PANTHER" id="PTHR12789">
    <property type="entry name" value="DENSITY-REGULATED PROTEIN HOMOLOG"/>
    <property type="match status" value="1"/>
</dbReference>
<dbReference type="AlphaFoldDB" id="A0A1M2VN94"/>
<dbReference type="OrthoDB" id="277199at2759"/>
<keyword evidence="4" id="KW-0687">Ribonucleoprotein</keyword>
<accession>A0A1M2VN94</accession>
<evidence type="ECO:0000313" key="8">
    <source>
        <dbReference type="Proteomes" id="UP000184267"/>
    </source>
</evidence>
<dbReference type="Gene3D" id="3.30.780.10">
    <property type="entry name" value="SUI1-like domain"/>
    <property type="match status" value="1"/>
</dbReference>
<dbReference type="Proteomes" id="UP000184267">
    <property type="component" value="Unassembled WGS sequence"/>
</dbReference>
<dbReference type="GO" id="GO:0001731">
    <property type="term" value="P:formation of translation preinitiation complex"/>
    <property type="evidence" value="ECO:0007669"/>
    <property type="project" value="TreeGrafter"/>
</dbReference>
<evidence type="ECO:0000259" key="6">
    <source>
        <dbReference type="PROSITE" id="PS50296"/>
    </source>
</evidence>
<dbReference type="PROSITE" id="PS50296">
    <property type="entry name" value="SUI1"/>
    <property type="match status" value="1"/>
</dbReference>
<dbReference type="InterPro" id="IPR046447">
    <property type="entry name" value="DENR_C"/>
</dbReference>
<comment type="subunit">
    <text evidence="2 4">Interacts with the 40S ribosomal subunit.</text>
</comment>
<comment type="domain">
    <text evidence="4">The SUI1 domain may be involved in RNA binding.</text>
</comment>
<evidence type="ECO:0000256" key="2">
    <source>
        <dbReference type="ARBA" id="ARBA00011742"/>
    </source>
</evidence>
<dbReference type="NCBIfam" id="TIGR01159">
    <property type="entry name" value="DRP1"/>
    <property type="match status" value="1"/>
</dbReference>
<evidence type="ECO:0000256" key="4">
    <source>
        <dbReference type="RuleBase" id="RU361273"/>
    </source>
</evidence>
<feature type="domain" description="SUI1" evidence="6">
    <location>
        <begin position="122"/>
        <end position="199"/>
    </location>
</feature>
<evidence type="ECO:0000256" key="5">
    <source>
        <dbReference type="SAM" id="MobiDB-lite"/>
    </source>
</evidence>
<dbReference type="GO" id="GO:1990904">
    <property type="term" value="C:ribonucleoprotein complex"/>
    <property type="evidence" value="ECO:0007669"/>
    <property type="project" value="UniProtKB-KW"/>
</dbReference>
<gene>
    <name evidence="7" type="ORF">TRAPUB_37</name>
</gene>
<dbReference type="InterPro" id="IPR001950">
    <property type="entry name" value="SUI1"/>
</dbReference>
<dbReference type="STRING" id="154538.A0A1M2VN94"/>
<comment type="subcellular location">
    <subcellularLocation>
        <location evidence="4">Cytoplasm</location>
    </subcellularLocation>
</comment>
<sequence length="222" mass="24287">MASTEGPAAPEPTAPQEVLYCQGDPDGRVHSSIRTDLTPPTVCSFPVEYCEFGSSLTRCKEWLQKEDQALYDRFYSEEALQAKIGTLSLEAQTKLEKDTAKKEAKAEAKAETALKKKMASQVTIKRIERNKRKHVTAIHGLENFGRTAAADVDLKKAAKFFAQKFATGASVTKNPQGLDEIVVQGDVSGEIVEMIEDGVGLLKGVPKDNVVEVEEKSKKKGE</sequence>
<dbReference type="CDD" id="cd11607">
    <property type="entry name" value="DENR_C"/>
    <property type="match status" value="1"/>
</dbReference>
<comment type="caution">
    <text evidence="7">The sequence shown here is derived from an EMBL/GenBank/DDBJ whole genome shotgun (WGS) entry which is preliminary data.</text>
</comment>
<dbReference type="Pfam" id="PF21023">
    <property type="entry name" value="DENR_N"/>
    <property type="match status" value="1"/>
</dbReference>
<dbReference type="GO" id="GO:0002188">
    <property type="term" value="P:translation reinitiation"/>
    <property type="evidence" value="ECO:0007669"/>
    <property type="project" value="TreeGrafter"/>
</dbReference>
<dbReference type="InterPro" id="IPR050318">
    <property type="entry name" value="DENR/SUI1_TIF"/>
</dbReference>
<keyword evidence="4" id="KW-0689">Ribosomal protein</keyword>
<dbReference type="InterPro" id="IPR048517">
    <property type="entry name" value="DENR_N"/>
</dbReference>
<evidence type="ECO:0000256" key="3">
    <source>
        <dbReference type="ARBA" id="ARBA00020058"/>
    </source>
</evidence>
<evidence type="ECO:0000256" key="1">
    <source>
        <dbReference type="ARBA" id="ARBA00007514"/>
    </source>
</evidence>